<evidence type="ECO:0000313" key="3">
    <source>
        <dbReference type="Proteomes" id="UP000030641"/>
    </source>
</evidence>
<protein>
    <submittedName>
        <fullName evidence="2">Uncharacterized protein</fullName>
    </submittedName>
</protein>
<dbReference type="OrthoDB" id="3864571at2759"/>
<dbReference type="GeneID" id="25368708"/>
<dbReference type="RefSeq" id="XP_013343756.1">
    <property type="nucleotide sequence ID" value="XM_013488302.1"/>
</dbReference>
<name>A0A074YCL8_AURSE</name>
<organism evidence="2 3">
    <name type="scientific">Aureobasidium subglaciale (strain EXF-2481)</name>
    <name type="common">Aureobasidium pullulans var. subglaciale</name>
    <dbReference type="NCBI Taxonomy" id="1043005"/>
    <lineage>
        <taxon>Eukaryota</taxon>
        <taxon>Fungi</taxon>
        <taxon>Dikarya</taxon>
        <taxon>Ascomycota</taxon>
        <taxon>Pezizomycotina</taxon>
        <taxon>Dothideomycetes</taxon>
        <taxon>Dothideomycetidae</taxon>
        <taxon>Dothideales</taxon>
        <taxon>Saccotheciaceae</taxon>
        <taxon>Aureobasidium</taxon>
    </lineage>
</organism>
<accession>A0A074YCL8</accession>
<reference evidence="2 3" key="1">
    <citation type="journal article" date="2014" name="BMC Genomics">
        <title>Genome sequencing of four Aureobasidium pullulans varieties: biotechnological potential, stress tolerance, and description of new species.</title>
        <authorList>
            <person name="Gostin Ar C."/>
            <person name="Ohm R.A."/>
            <person name="Kogej T."/>
            <person name="Sonjak S."/>
            <person name="Turk M."/>
            <person name="Zajc J."/>
            <person name="Zalar P."/>
            <person name="Grube M."/>
            <person name="Sun H."/>
            <person name="Han J."/>
            <person name="Sharma A."/>
            <person name="Chiniquy J."/>
            <person name="Ngan C.Y."/>
            <person name="Lipzen A."/>
            <person name="Barry K."/>
            <person name="Grigoriev I.V."/>
            <person name="Gunde-Cimerman N."/>
        </authorList>
    </citation>
    <scope>NUCLEOTIDE SEQUENCE [LARGE SCALE GENOMIC DNA]</scope>
    <source>
        <strain evidence="2 3">EXF-2481</strain>
    </source>
</reference>
<proteinExistence type="predicted"/>
<dbReference type="Proteomes" id="UP000030641">
    <property type="component" value="Unassembled WGS sequence"/>
</dbReference>
<evidence type="ECO:0000313" key="2">
    <source>
        <dbReference type="EMBL" id="KEQ95490.1"/>
    </source>
</evidence>
<dbReference type="HOGENOM" id="CLU_976550_0_0_1"/>
<feature type="region of interest" description="Disordered" evidence="1">
    <location>
        <begin position="226"/>
        <end position="285"/>
    </location>
</feature>
<keyword evidence="3" id="KW-1185">Reference proteome</keyword>
<dbReference type="EMBL" id="KL584759">
    <property type="protein sequence ID" value="KEQ95490.1"/>
    <property type="molecule type" value="Genomic_DNA"/>
</dbReference>
<feature type="compositionally biased region" description="Acidic residues" evidence="1">
    <location>
        <begin position="263"/>
        <end position="276"/>
    </location>
</feature>
<dbReference type="InParanoid" id="A0A074YCL8"/>
<sequence length="285" mass="31516">MSSPNSKTDAASVESKCTTFSDIMTALDETYDRIASIGPEDIIRERHDSMDSAAARQAGGNIVAFDTKTYLANLKAGLITLSQIQVATGSTKLPEEHVADWLRINGPLPPPWCGSGKCSYPPYPLPHKRKRDAVADNIDDAIKKVKGVFVAFFCQHNTTAAEETMVEKQEDKSPGLANLGATMYSEYERLPGLANRAKELEAWKKEKLAEWLFEEEQIRQARLESAAAAAQEQEQQERSRSIEGGYDLTKLVGSTRPSTQGSENEERESEEENDEKEADKAEKEG</sequence>
<dbReference type="AlphaFoldDB" id="A0A074YCL8"/>
<evidence type="ECO:0000256" key="1">
    <source>
        <dbReference type="SAM" id="MobiDB-lite"/>
    </source>
</evidence>
<gene>
    <name evidence="2" type="ORF">AUEXF2481DRAFT_5092</name>
</gene>